<evidence type="ECO:0000313" key="1">
    <source>
        <dbReference type="EMBL" id="KAK0710055.1"/>
    </source>
</evidence>
<accession>A0AA40A6D5</accession>
<sequence length="208" mass="21357">MTTARAEVLDAFCVPDDPIYSASASASANASEPAAARDWSLRLRAPLKPALLCRDPGFAEWRVNARTYGRAAAPGDSRFSSTVRTLVGVHPRFPALLLDPGGTAEGDKRVLGEAALDSDSLPGGGAAGGAGGPLLDAVEVFCLPLRDQVDAGLGGGQGGGHVVCLLLAPQHPGSTLYVRVGLGFVQDTGWFGEKGDGYDGQPVDCDIV</sequence>
<gene>
    <name evidence="1" type="ORF">B0T26DRAFT_755177</name>
</gene>
<dbReference type="GeneID" id="85329192"/>
<protein>
    <submittedName>
        <fullName evidence="1">Uncharacterized protein</fullName>
    </submittedName>
</protein>
<organism evidence="1 2">
    <name type="scientific">Lasiosphaeria miniovina</name>
    <dbReference type="NCBI Taxonomy" id="1954250"/>
    <lineage>
        <taxon>Eukaryota</taxon>
        <taxon>Fungi</taxon>
        <taxon>Dikarya</taxon>
        <taxon>Ascomycota</taxon>
        <taxon>Pezizomycotina</taxon>
        <taxon>Sordariomycetes</taxon>
        <taxon>Sordariomycetidae</taxon>
        <taxon>Sordariales</taxon>
        <taxon>Lasiosphaeriaceae</taxon>
        <taxon>Lasiosphaeria</taxon>
    </lineage>
</organism>
<evidence type="ECO:0000313" key="2">
    <source>
        <dbReference type="Proteomes" id="UP001172101"/>
    </source>
</evidence>
<comment type="caution">
    <text evidence="1">The sequence shown here is derived from an EMBL/GenBank/DDBJ whole genome shotgun (WGS) entry which is preliminary data.</text>
</comment>
<proteinExistence type="predicted"/>
<keyword evidence="2" id="KW-1185">Reference proteome</keyword>
<dbReference type="RefSeq" id="XP_060293359.1">
    <property type="nucleotide sequence ID" value="XM_060445922.1"/>
</dbReference>
<dbReference type="Proteomes" id="UP001172101">
    <property type="component" value="Unassembled WGS sequence"/>
</dbReference>
<reference evidence="1" key="1">
    <citation type="submission" date="2023-06" db="EMBL/GenBank/DDBJ databases">
        <title>Genome-scale phylogeny and comparative genomics of the fungal order Sordariales.</title>
        <authorList>
            <consortium name="Lawrence Berkeley National Laboratory"/>
            <person name="Hensen N."/>
            <person name="Bonometti L."/>
            <person name="Westerberg I."/>
            <person name="Brannstrom I.O."/>
            <person name="Guillou S."/>
            <person name="Cros-Aarteil S."/>
            <person name="Calhoun S."/>
            <person name="Haridas S."/>
            <person name="Kuo A."/>
            <person name="Mondo S."/>
            <person name="Pangilinan J."/>
            <person name="Riley R."/>
            <person name="LaButti K."/>
            <person name="Andreopoulos B."/>
            <person name="Lipzen A."/>
            <person name="Chen C."/>
            <person name="Yanf M."/>
            <person name="Daum C."/>
            <person name="Ng V."/>
            <person name="Clum A."/>
            <person name="Steindorff A."/>
            <person name="Ohm R."/>
            <person name="Martin F."/>
            <person name="Silar P."/>
            <person name="Natvig D."/>
            <person name="Lalanne C."/>
            <person name="Gautier V."/>
            <person name="Ament-velasquez S.L."/>
            <person name="Kruys A."/>
            <person name="Hutchinson M.I."/>
            <person name="Powell A.J."/>
            <person name="Barry K."/>
            <person name="Miller A.N."/>
            <person name="Grigoriev I.V."/>
            <person name="Debuchy R."/>
            <person name="Gladieux P."/>
            <person name="Thoren M.H."/>
            <person name="Johannesson H."/>
        </authorList>
    </citation>
    <scope>NUCLEOTIDE SEQUENCE</scope>
    <source>
        <strain evidence="1">SMH2392-1A</strain>
    </source>
</reference>
<dbReference type="AlphaFoldDB" id="A0AA40A6D5"/>
<name>A0AA40A6D5_9PEZI</name>
<dbReference type="EMBL" id="JAUIRO010000006">
    <property type="protein sequence ID" value="KAK0710055.1"/>
    <property type="molecule type" value="Genomic_DNA"/>
</dbReference>